<dbReference type="NCBIfam" id="TIGR01777">
    <property type="entry name" value="yfcH"/>
    <property type="match status" value="1"/>
</dbReference>
<proteinExistence type="inferred from homology"/>
<reference evidence="4 5" key="1">
    <citation type="submission" date="2020-08" db="EMBL/GenBank/DDBJ databases">
        <title>Streptomycin Non-resistant strain, P. mexicana.</title>
        <authorList>
            <person name="Ganesh-Kumar S."/>
            <person name="Zhe T."/>
            <person name="Yu Z."/>
            <person name="Min Y."/>
        </authorList>
    </citation>
    <scope>NUCLEOTIDE SEQUENCE [LARGE SCALE GENOMIC DNA]</scope>
    <source>
        <strain evidence="4 5">GTZY2</strain>
    </source>
</reference>
<dbReference type="Gene3D" id="3.40.50.720">
    <property type="entry name" value="NAD(P)-binding Rossmann-like Domain"/>
    <property type="match status" value="1"/>
</dbReference>
<evidence type="ECO:0000259" key="3">
    <source>
        <dbReference type="Pfam" id="PF08338"/>
    </source>
</evidence>
<dbReference type="AlphaFoldDB" id="A0A7G9TD27"/>
<dbReference type="InterPro" id="IPR001509">
    <property type="entry name" value="Epimerase_deHydtase"/>
</dbReference>
<sequence length="296" mass="31779">MHVLITGGTGFIGQALCAALLQAGHTLSVLTRDPARARSQVPPAARVLASLDEARDVEAVVNLAGEPLMAGRWNTTRKAAFRASRLDTTRGLIGWMARQSVRPRVLVSGSAIGYYGPRGDEALDESAAPGNDFAAHLCRDWETEAMQAEGLDVRTCRVRTGIVLGADGGALAKMLPPFRLGAGGPMGDGRQWMSWIHRHDLVGMIQWLLERDQAGGAYNGTAPTPVTNRDFARTLGATLNRPALIPTPAFALRLGFGEMAELLLTGQRVLPAHALAEGFAFRFPTLERALDDLLRP</sequence>
<evidence type="ECO:0000256" key="1">
    <source>
        <dbReference type="ARBA" id="ARBA00009353"/>
    </source>
</evidence>
<dbReference type="RefSeq" id="WP_187573479.1">
    <property type="nucleotide sequence ID" value="NZ_CP060731.1"/>
</dbReference>
<gene>
    <name evidence="4" type="ORF">IAE60_00725</name>
</gene>
<dbReference type="EMBL" id="CP060731">
    <property type="protein sequence ID" value="QNN78002.1"/>
    <property type="molecule type" value="Genomic_DNA"/>
</dbReference>
<feature type="domain" description="DUF1731" evidence="3">
    <location>
        <begin position="247"/>
        <end position="293"/>
    </location>
</feature>
<dbReference type="Proteomes" id="UP000515838">
    <property type="component" value="Chromosome"/>
</dbReference>
<feature type="domain" description="NAD-dependent epimerase/dehydratase" evidence="2">
    <location>
        <begin position="3"/>
        <end position="219"/>
    </location>
</feature>
<name>A0A7G9TD27_PSEMX</name>
<dbReference type="InterPro" id="IPR010099">
    <property type="entry name" value="SDR39U1"/>
</dbReference>
<accession>A0A7G9TD27</accession>
<dbReference type="PANTHER" id="PTHR11092">
    <property type="entry name" value="SUGAR NUCLEOTIDE EPIMERASE RELATED"/>
    <property type="match status" value="1"/>
</dbReference>
<comment type="similarity">
    <text evidence="1">Belongs to the NAD(P)-dependent epimerase/dehydratase family. SDR39U1 subfamily.</text>
</comment>
<evidence type="ECO:0000259" key="2">
    <source>
        <dbReference type="Pfam" id="PF01370"/>
    </source>
</evidence>
<evidence type="ECO:0000313" key="4">
    <source>
        <dbReference type="EMBL" id="QNN78002.1"/>
    </source>
</evidence>
<dbReference type="Pfam" id="PF01370">
    <property type="entry name" value="Epimerase"/>
    <property type="match status" value="1"/>
</dbReference>
<dbReference type="InterPro" id="IPR036291">
    <property type="entry name" value="NAD(P)-bd_dom_sf"/>
</dbReference>
<protein>
    <submittedName>
        <fullName evidence="4">TIGR01777 family protein</fullName>
    </submittedName>
</protein>
<organism evidence="4 5">
    <name type="scientific">Pseudoxanthomonas mexicana</name>
    <dbReference type="NCBI Taxonomy" id="128785"/>
    <lineage>
        <taxon>Bacteria</taxon>
        <taxon>Pseudomonadati</taxon>
        <taxon>Pseudomonadota</taxon>
        <taxon>Gammaproteobacteria</taxon>
        <taxon>Lysobacterales</taxon>
        <taxon>Lysobacteraceae</taxon>
        <taxon>Pseudoxanthomonas</taxon>
    </lineage>
</organism>
<dbReference type="SUPFAM" id="SSF51735">
    <property type="entry name" value="NAD(P)-binding Rossmann-fold domains"/>
    <property type="match status" value="1"/>
</dbReference>
<dbReference type="PANTHER" id="PTHR11092:SF0">
    <property type="entry name" value="EPIMERASE FAMILY PROTEIN SDR39U1"/>
    <property type="match status" value="1"/>
</dbReference>
<dbReference type="Pfam" id="PF08338">
    <property type="entry name" value="DUF1731"/>
    <property type="match status" value="1"/>
</dbReference>
<evidence type="ECO:0000313" key="5">
    <source>
        <dbReference type="Proteomes" id="UP000515838"/>
    </source>
</evidence>
<dbReference type="GeneID" id="81469466"/>
<dbReference type="InterPro" id="IPR013549">
    <property type="entry name" value="DUF1731"/>
</dbReference>
<dbReference type="CDD" id="cd05242">
    <property type="entry name" value="SDR_a8"/>
    <property type="match status" value="1"/>
</dbReference>